<name>A0ABU9B2U2_9BACT</name>
<gene>
    <name evidence="2" type="ORF">WKV53_26490</name>
</gene>
<evidence type="ECO:0000313" key="2">
    <source>
        <dbReference type="EMBL" id="MEK7954093.1"/>
    </source>
</evidence>
<accession>A0ABU9B2U2</accession>
<evidence type="ECO:0008006" key="4">
    <source>
        <dbReference type="Google" id="ProtNLM"/>
    </source>
</evidence>
<comment type="caution">
    <text evidence="2">The sequence shown here is derived from an EMBL/GenBank/DDBJ whole genome shotgun (WGS) entry which is preliminary data.</text>
</comment>
<keyword evidence="3" id="KW-1185">Reference proteome</keyword>
<protein>
    <recommendedName>
        <fullName evidence="4">DUF3592 domain-containing protein</fullName>
    </recommendedName>
</protein>
<organism evidence="2 3">
    <name type="scientific">Luteolibacter soli</name>
    <dbReference type="NCBI Taxonomy" id="3135280"/>
    <lineage>
        <taxon>Bacteria</taxon>
        <taxon>Pseudomonadati</taxon>
        <taxon>Verrucomicrobiota</taxon>
        <taxon>Verrucomicrobiia</taxon>
        <taxon>Verrucomicrobiales</taxon>
        <taxon>Verrucomicrobiaceae</taxon>
        <taxon>Luteolibacter</taxon>
    </lineage>
</organism>
<dbReference type="Proteomes" id="UP001371305">
    <property type="component" value="Unassembled WGS sequence"/>
</dbReference>
<keyword evidence="1" id="KW-1133">Transmembrane helix</keyword>
<evidence type="ECO:0000313" key="3">
    <source>
        <dbReference type="Proteomes" id="UP001371305"/>
    </source>
</evidence>
<dbReference type="EMBL" id="JBBUKT010000016">
    <property type="protein sequence ID" value="MEK7954093.1"/>
    <property type="molecule type" value="Genomic_DNA"/>
</dbReference>
<feature type="transmembrane region" description="Helical" evidence="1">
    <location>
        <begin position="108"/>
        <end position="128"/>
    </location>
</feature>
<sequence>MRPHPRRTWFWLPFMLLMGLVGCLLDSIFSTTAAGFIRGNRGAELTHAFGVIEVRFFHDTTRPSSGPLNYGAYHRARDVLGLQAPYLFPSVEWPVPVDSDYPMPTKSWQIRVPDLFLISAYLVGWLAVHRWWRRREAKHLANHP</sequence>
<evidence type="ECO:0000256" key="1">
    <source>
        <dbReference type="SAM" id="Phobius"/>
    </source>
</evidence>
<dbReference type="PROSITE" id="PS51257">
    <property type="entry name" value="PROKAR_LIPOPROTEIN"/>
    <property type="match status" value="1"/>
</dbReference>
<proteinExistence type="predicted"/>
<dbReference type="RefSeq" id="WP_341407861.1">
    <property type="nucleotide sequence ID" value="NZ_JBBUKT010000016.1"/>
</dbReference>
<keyword evidence="1" id="KW-0472">Membrane</keyword>
<reference evidence="2 3" key="1">
    <citation type="submission" date="2024-04" db="EMBL/GenBank/DDBJ databases">
        <title>Luteolibacter sp. isolated from soil.</title>
        <authorList>
            <person name="An J."/>
        </authorList>
    </citation>
    <scope>NUCLEOTIDE SEQUENCE [LARGE SCALE GENOMIC DNA]</scope>
    <source>
        <strain evidence="2 3">Y139</strain>
    </source>
</reference>
<keyword evidence="1" id="KW-0812">Transmembrane</keyword>